<accession>A0ABZ2A8E3</accession>
<evidence type="ECO:0000313" key="3">
    <source>
        <dbReference type="Proteomes" id="UP001432209"/>
    </source>
</evidence>
<evidence type="ECO:0000256" key="1">
    <source>
        <dbReference type="SAM" id="Phobius"/>
    </source>
</evidence>
<sequence>MSAVRGGPGGRLFAAALSAELLKLRTLRSTWWTLAAVVGLSVGIGYLYGSVIKGNYDDFGATPDWDPVGYGFAGTNVAQLALVCFGVLAVGAEYTTGTVRASLTAVPRRGVFGAAKLTAVAVTAFAVTLPTAFVTFAAAQGAMGERQNAALGDPGAVRATVGLAVYLTLLCLISAAVTMMLRSTVLALGILVPLFFIVSDILAHLPGVGSVARYLPSVAGAQILRVVPDDRIDVGTWGGLAVLLLWTAAALCGGLVTLRRRDA</sequence>
<feature type="transmembrane region" description="Helical" evidence="1">
    <location>
        <begin position="185"/>
        <end position="205"/>
    </location>
</feature>
<keyword evidence="3" id="KW-1185">Reference proteome</keyword>
<keyword evidence="1" id="KW-1133">Transmembrane helix</keyword>
<feature type="transmembrane region" description="Helical" evidence="1">
    <location>
        <begin position="111"/>
        <end position="139"/>
    </location>
</feature>
<protein>
    <submittedName>
        <fullName evidence="2">ABC transporter permease subunit</fullName>
    </submittedName>
</protein>
<evidence type="ECO:0000313" key="2">
    <source>
        <dbReference type="EMBL" id="WUX54972.1"/>
    </source>
</evidence>
<reference evidence="2" key="1">
    <citation type="submission" date="2022-10" db="EMBL/GenBank/DDBJ databases">
        <title>The complete genomes of actinobacterial strains from the NBC collection.</title>
        <authorList>
            <person name="Joergensen T.S."/>
            <person name="Alvarez Arevalo M."/>
            <person name="Sterndorff E.B."/>
            <person name="Faurdal D."/>
            <person name="Vuksanovic O."/>
            <person name="Mourched A.-S."/>
            <person name="Charusanti P."/>
            <person name="Shaw S."/>
            <person name="Blin K."/>
            <person name="Weber T."/>
        </authorList>
    </citation>
    <scope>NUCLEOTIDE SEQUENCE</scope>
    <source>
        <strain evidence="2">NBC_01432</strain>
    </source>
</reference>
<feature type="transmembrane region" description="Helical" evidence="1">
    <location>
        <begin position="31"/>
        <end position="48"/>
    </location>
</feature>
<dbReference type="Proteomes" id="UP001432209">
    <property type="component" value="Chromosome"/>
</dbReference>
<gene>
    <name evidence="2" type="ORF">OG442_27455</name>
</gene>
<feature type="transmembrane region" description="Helical" evidence="1">
    <location>
        <begin position="68"/>
        <end position="90"/>
    </location>
</feature>
<dbReference type="RefSeq" id="WP_329078654.1">
    <property type="nucleotide sequence ID" value="NZ_CP108849.2"/>
</dbReference>
<dbReference type="EMBL" id="CP109495">
    <property type="protein sequence ID" value="WUX54972.1"/>
    <property type="molecule type" value="Genomic_DNA"/>
</dbReference>
<name>A0ABZ2A8E3_STRNV</name>
<proteinExistence type="predicted"/>
<organism evidence="2 3">
    <name type="scientific">Streptomyces niveus</name>
    <name type="common">Streptomyces spheroides</name>
    <dbReference type="NCBI Taxonomy" id="193462"/>
    <lineage>
        <taxon>Bacteria</taxon>
        <taxon>Bacillati</taxon>
        <taxon>Actinomycetota</taxon>
        <taxon>Actinomycetes</taxon>
        <taxon>Kitasatosporales</taxon>
        <taxon>Streptomycetaceae</taxon>
        <taxon>Streptomyces</taxon>
    </lineage>
</organism>
<feature type="transmembrane region" description="Helical" evidence="1">
    <location>
        <begin position="237"/>
        <end position="258"/>
    </location>
</feature>
<keyword evidence="1" id="KW-0812">Transmembrane</keyword>
<keyword evidence="1" id="KW-0472">Membrane</keyword>
<feature type="transmembrane region" description="Helical" evidence="1">
    <location>
        <begin position="159"/>
        <end position="178"/>
    </location>
</feature>